<dbReference type="GO" id="GO:0000786">
    <property type="term" value="C:nucleosome"/>
    <property type="evidence" value="ECO:0007669"/>
    <property type="project" value="InterPro"/>
</dbReference>
<evidence type="ECO:0000313" key="3">
    <source>
        <dbReference type="Proteomes" id="UP000887572"/>
    </source>
</evidence>
<evidence type="ECO:0000259" key="2">
    <source>
        <dbReference type="Pfam" id="PF00125"/>
    </source>
</evidence>
<dbReference type="Pfam" id="PF00125">
    <property type="entry name" value="Histone"/>
    <property type="match status" value="1"/>
</dbReference>
<dbReference type="PANTHER" id="PTHR11426">
    <property type="entry name" value="HISTONE H3"/>
    <property type="match status" value="1"/>
</dbReference>
<dbReference type="GO" id="GO:0003677">
    <property type="term" value="F:DNA binding"/>
    <property type="evidence" value="ECO:0007669"/>
    <property type="project" value="InterPro"/>
</dbReference>
<keyword evidence="3" id="KW-1185">Reference proteome</keyword>
<dbReference type="Proteomes" id="UP000887572">
    <property type="component" value="Unplaced"/>
</dbReference>
<name>A0A914H778_GLORO</name>
<evidence type="ECO:0000313" key="4">
    <source>
        <dbReference type="WBParaSite" id="Gr19_v10_g14837.t1"/>
    </source>
</evidence>
<dbReference type="InterPro" id="IPR007125">
    <property type="entry name" value="H2A/H2B/H3"/>
</dbReference>
<organism evidence="3 4">
    <name type="scientific">Globodera rostochiensis</name>
    <name type="common">Golden nematode worm</name>
    <name type="synonym">Heterodera rostochiensis</name>
    <dbReference type="NCBI Taxonomy" id="31243"/>
    <lineage>
        <taxon>Eukaryota</taxon>
        <taxon>Metazoa</taxon>
        <taxon>Ecdysozoa</taxon>
        <taxon>Nematoda</taxon>
        <taxon>Chromadorea</taxon>
        <taxon>Rhabditida</taxon>
        <taxon>Tylenchina</taxon>
        <taxon>Tylenchomorpha</taxon>
        <taxon>Tylenchoidea</taxon>
        <taxon>Heteroderidae</taxon>
        <taxon>Heteroderinae</taxon>
        <taxon>Globodera</taxon>
    </lineage>
</organism>
<comment type="similarity">
    <text evidence="1">Belongs to the histone H3 family.</text>
</comment>
<evidence type="ECO:0000256" key="1">
    <source>
        <dbReference type="ARBA" id="ARBA00010343"/>
    </source>
</evidence>
<dbReference type="AlphaFoldDB" id="A0A914H778"/>
<dbReference type="WBParaSite" id="Gr19_v10_g14837.t1">
    <property type="protein sequence ID" value="Gr19_v10_g14837.t1"/>
    <property type="gene ID" value="Gr19_v10_g14837"/>
</dbReference>
<dbReference type="InterPro" id="IPR009072">
    <property type="entry name" value="Histone-fold"/>
</dbReference>
<dbReference type="SUPFAM" id="SSF47113">
    <property type="entry name" value="Histone-fold"/>
    <property type="match status" value="1"/>
</dbReference>
<dbReference type="Gene3D" id="1.10.20.10">
    <property type="entry name" value="Histone, subunit A"/>
    <property type="match status" value="1"/>
</dbReference>
<dbReference type="GO" id="GO:0046982">
    <property type="term" value="F:protein heterodimerization activity"/>
    <property type="evidence" value="ECO:0007669"/>
    <property type="project" value="InterPro"/>
</dbReference>
<dbReference type="SMART" id="SM00428">
    <property type="entry name" value="H3"/>
    <property type="match status" value="1"/>
</dbReference>
<dbReference type="GO" id="GO:0030527">
    <property type="term" value="F:structural constituent of chromatin"/>
    <property type="evidence" value="ECO:0007669"/>
    <property type="project" value="InterPro"/>
</dbReference>
<reference evidence="4" key="1">
    <citation type="submission" date="2022-11" db="UniProtKB">
        <authorList>
            <consortium name="WormBaseParasite"/>
        </authorList>
    </citation>
    <scope>IDENTIFICATION</scope>
</reference>
<accession>A0A914H778</accession>
<sequence length="100" mass="11476">MHFLFLKKGNPVHHKTSALVLKEIACLQRSQAMVIPLAPFVRLVKEMVGDMGKQYGYYRMRPKAVIALKFACEDYMVRLMEYANMLAFHAGRITLMPKGD</sequence>
<protein>
    <submittedName>
        <fullName evidence="4">Histone H2A/H2B/H3 domain-containing protein</fullName>
    </submittedName>
</protein>
<feature type="domain" description="Core Histone H2A/H2B/H3" evidence="2">
    <location>
        <begin position="19"/>
        <end position="98"/>
    </location>
</feature>
<proteinExistence type="inferred from homology"/>
<dbReference type="InterPro" id="IPR000164">
    <property type="entry name" value="Histone_H3/CENP-A"/>
</dbReference>